<dbReference type="AlphaFoldDB" id="A0A0G0ZJD0"/>
<comment type="caution">
    <text evidence="2">The sequence shown here is derived from an EMBL/GenBank/DDBJ whole genome shotgun (WGS) entry which is preliminary data.</text>
</comment>
<protein>
    <submittedName>
        <fullName evidence="2">Uncharacterized protein</fullName>
    </submittedName>
</protein>
<evidence type="ECO:0000313" key="2">
    <source>
        <dbReference type="EMBL" id="KKS13078.1"/>
    </source>
</evidence>
<accession>A0A0G0ZJD0</accession>
<keyword evidence="1" id="KW-0175">Coiled coil</keyword>
<name>A0A0G0ZJD0_9BACT</name>
<evidence type="ECO:0000256" key="1">
    <source>
        <dbReference type="SAM" id="Coils"/>
    </source>
</evidence>
<proteinExistence type="predicted"/>
<evidence type="ECO:0000313" key="3">
    <source>
        <dbReference type="Proteomes" id="UP000034299"/>
    </source>
</evidence>
<feature type="coiled-coil region" evidence="1">
    <location>
        <begin position="2"/>
        <end position="29"/>
    </location>
</feature>
<dbReference type="EMBL" id="LCBP01000014">
    <property type="protein sequence ID" value="KKS13078.1"/>
    <property type="molecule type" value="Genomic_DNA"/>
</dbReference>
<sequence>MRDLQKIKISNLEESKKRAAENITAYNKHRSQLARARWAQTQKKTEKEIGRMSLRELKLIGAALYWAEGYKRGNWNIVFCNSDFLMMKIMMKFFKEVCHVPLTKIKIQIQIHHNVSDAEARKYWMKKLHLSDKYFLKTMYQVSKSSQSKYPHRLPFGTARIKINDVVLVNRVKGWISGLAGSI</sequence>
<dbReference type="Proteomes" id="UP000034299">
    <property type="component" value="Unassembled WGS sequence"/>
</dbReference>
<organism evidence="2 3">
    <name type="scientific">Candidatus Magasanikbacteria bacterium GW2011_GWA2_41_55</name>
    <dbReference type="NCBI Taxonomy" id="1619038"/>
    <lineage>
        <taxon>Bacteria</taxon>
        <taxon>Candidatus Magasanikiibacteriota</taxon>
    </lineage>
</organism>
<reference evidence="2 3" key="1">
    <citation type="journal article" date="2015" name="Nature">
        <title>rRNA introns, odd ribosomes, and small enigmatic genomes across a large radiation of phyla.</title>
        <authorList>
            <person name="Brown C.T."/>
            <person name="Hug L.A."/>
            <person name="Thomas B.C."/>
            <person name="Sharon I."/>
            <person name="Castelle C.J."/>
            <person name="Singh A."/>
            <person name="Wilkins M.J."/>
            <person name="Williams K.H."/>
            <person name="Banfield J.F."/>
        </authorList>
    </citation>
    <scope>NUCLEOTIDE SEQUENCE [LARGE SCALE GENOMIC DNA]</scope>
</reference>
<gene>
    <name evidence="2" type="ORF">UU69_C0014G0022</name>
</gene>